<protein>
    <submittedName>
        <fullName evidence="2">5746_t:CDS:1</fullName>
    </submittedName>
</protein>
<dbReference type="AlphaFoldDB" id="A0A9N9IGM9"/>
<dbReference type="Proteomes" id="UP000789570">
    <property type="component" value="Unassembled WGS sequence"/>
</dbReference>
<keyword evidence="3" id="KW-1185">Reference proteome</keyword>
<evidence type="ECO:0000313" key="2">
    <source>
        <dbReference type="EMBL" id="CAG8733375.1"/>
    </source>
</evidence>
<comment type="caution">
    <text evidence="2">The sequence shown here is derived from an EMBL/GenBank/DDBJ whole genome shotgun (WGS) entry which is preliminary data.</text>
</comment>
<dbReference type="SUPFAM" id="SSF54695">
    <property type="entry name" value="POZ domain"/>
    <property type="match status" value="1"/>
</dbReference>
<proteinExistence type="predicted"/>
<name>A0A9N9IGM9_9GLOM</name>
<feature type="non-terminal residue" evidence="2">
    <location>
        <position position="133"/>
    </location>
</feature>
<organism evidence="2 3">
    <name type="scientific">Funneliformis caledonium</name>
    <dbReference type="NCBI Taxonomy" id="1117310"/>
    <lineage>
        <taxon>Eukaryota</taxon>
        <taxon>Fungi</taxon>
        <taxon>Fungi incertae sedis</taxon>
        <taxon>Mucoromycota</taxon>
        <taxon>Glomeromycotina</taxon>
        <taxon>Glomeromycetes</taxon>
        <taxon>Glomerales</taxon>
        <taxon>Glomeraceae</taxon>
        <taxon>Funneliformis</taxon>
    </lineage>
</organism>
<dbReference type="InterPro" id="IPR011333">
    <property type="entry name" value="SKP1/BTB/POZ_sf"/>
</dbReference>
<dbReference type="Gene3D" id="3.30.710.10">
    <property type="entry name" value="Potassium Channel Kv1.1, Chain A"/>
    <property type="match status" value="1"/>
</dbReference>
<dbReference type="InterPro" id="IPR000210">
    <property type="entry name" value="BTB/POZ_dom"/>
</dbReference>
<reference evidence="2" key="1">
    <citation type="submission" date="2021-06" db="EMBL/GenBank/DDBJ databases">
        <authorList>
            <person name="Kallberg Y."/>
            <person name="Tangrot J."/>
            <person name="Rosling A."/>
        </authorList>
    </citation>
    <scope>NUCLEOTIDE SEQUENCE</scope>
    <source>
        <strain evidence="2">UK204</strain>
    </source>
</reference>
<accession>A0A9N9IGM9</accession>
<feature type="domain" description="BTB" evidence="1">
    <location>
        <begin position="25"/>
        <end position="69"/>
    </location>
</feature>
<sequence>MGERLNLLSELSNDIGRLLSSGDRFDVIIKAGEGQNTKKFFAHALILRERSIYFKTALSEQWAQKENGITTNGKEQSYAVSYDKSSGPAFGRGWDLKITNNKIIRNSSCKTYPNMSLALYHKDNILDDYEVFQ</sequence>
<gene>
    <name evidence="2" type="ORF">FCALED_LOCUS15133</name>
</gene>
<dbReference type="Pfam" id="PF00651">
    <property type="entry name" value="BTB"/>
    <property type="match status" value="1"/>
</dbReference>
<dbReference type="EMBL" id="CAJVPQ010012843">
    <property type="protein sequence ID" value="CAG8733375.1"/>
    <property type="molecule type" value="Genomic_DNA"/>
</dbReference>
<dbReference type="PROSITE" id="PS50097">
    <property type="entry name" value="BTB"/>
    <property type="match status" value="1"/>
</dbReference>
<evidence type="ECO:0000259" key="1">
    <source>
        <dbReference type="PROSITE" id="PS50097"/>
    </source>
</evidence>
<dbReference type="OrthoDB" id="2409210at2759"/>
<evidence type="ECO:0000313" key="3">
    <source>
        <dbReference type="Proteomes" id="UP000789570"/>
    </source>
</evidence>